<dbReference type="InParanoid" id="T0RD78"/>
<dbReference type="AlphaFoldDB" id="T0RD78"/>
<evidence type="ECO:0000313" key="2">
    <source>
        <dbReference type="EMBL" id="EQC27522.1"/>
    </source>
</evidence>
<dbReference type="STRING" id="1156394.T0RD78"/>
<name>T0RD78_SAPDV</name>
<proteinExistence type="predicted"/>
<dbReference type="GeneID" id="19955449"/>
<dbReference type="OrthoDB" id="69592at2759"/>
<evidence type="ECO:0000256" key="1">
    <source>
        <dbReference type="SAM" id="MobiDB-lite"/>
    </source>
</evidence>
<dbReference type="PANTHER" id="PTHR34415:SF1">
    <property type="entry name" value="INTEGRASE CATALYTIC DOMAIN-CONTAINING PROTEIN"/>
    <property type="match status" value="1"/>
</dbReference>
<dbReference type="PANTHER" id="PTHR34415">
    <property type="entry name" value="INTEGRASE CATALYTIC DOMAIN-CONTAINING PROTEIN"/>
    <property type="match status" value="1"/>
</dbReference>
<evidence type="ECO:0000313" key="3">
    <source>
        <dbReference type="Proteomes" id="UP000030762"/>
    </source>
</evidence>
<dbReference type="Proteomes" id="UP000030762">
    <property type="component" value="Unassembled WGS sequence"/>
</dbReference>
<sequence length="278" mass="30746">MATTSFLAAALDGDPSSDSDYVAGDDVSSSESSSAGSGLEDEPKSDDEYVTQNTKVVQLVNYACCAKRCIFGRTEEMDLFISSLDEMSKELRHACILTSLSISISMGRKRKSRSKGVRARYAYVMPYLGAVCKQAFEACFEISNGSLNKLRKQVSTSIVPKKHGNLFNQNAKAIDYDALREWLTATATNIGAPLSVRRKSRTKDDDGVVHVQYRTDTVYVLPSTMTYEKLHAEYLAHLGPHPTRVPSEKSFRQFIKSSCPHLRMAADAKHSSKKKPPL</sequence>
<feature type="compositionally biased region" description="Low complexity" evidence="1">
    <location>
        <begin position="22"/>
        <end position="38"/>
    </location>
</feature>
<reference evidence="2 3" key="1">
    <citation type="submission" date="2012-04" db="EMBL/GenBank/DDBJ databases">
        <title>The Genome Sequence of Saprolegnia declina VS20.</title>
        <authorList>
            <consortium name="The Broad Institute Genome Sequencing Platform"/>
            <person name="Russ C."/>
            <person name="Nusbaum C."/>
            <person name="Tyler B."/>
            <person name="van West P."/>
            <person name="Dieguez-Uribeondo J."/>
            <person name="de Bruijn I."/>
            <person name="Tripathy S."/>
            <person name="Jiang R."/>
            <person name="Young S.K."/>
            <person name="Zeng Q."/>
            <person name="Gargeya S."/>
            <person name="Fitzgerald M."/>
            <person name="Haas B."/>
            <person name="Abouelleil A."/>
            <person name="Alvarado L."/>
            <person name="Arachchi H.M."/>
            <person name="Berlin A."/>
            <person name="Chapman S.B."/>
            <person name="Goldberg J."/>
            <person name="Griggs A."/>
            <person name="Gujja S."/>
            <person name="Hansen M."/>
            <person name="Howarth C."/>
            <person name="Imamovic A."/>
            <person name="Larimer J."/>
            <person name="McCowen C."/>
            <person name="Montmayeur A."/>
            <person name="Murphy C."/>
            <person name="Neiman D."/>
            <person name="Pearson M."/>
            <person name="Priest M."/>
            <person name="Roberts A."/>
            <person name="Saif S."/>
            <person name="Shea T."/>
            <person name="Sisk P."/>
            <person name="Sykes S."/>
            <person name="Wortman J."/>
            <person name="Nusbaum C."/>
            <person name="Birren B."/>
        </authorList>
    </citation>
    <scope>NUCLEOTIDE SEQUENCE [LARGE SCALE GENOMIC DNA]</scope>
    <source>
        <strain evidence="2 3">VS20</strain>
    </source>
</reference>
<organism evidence="2 3">
    <name type="scientific">Saprolegnia diclina (strain VS20)</name>
    <dbReference type="NCBI Taxonomy" id="1156394"/>
    <lineage>
        <taxon>Eukaryota</taxon>
        <taxon>Sar</taxon>
        <taxon>Stramenopiles</taxon>
        <taxon>Oomycota</taxon>
        <taxon>Saprolegniomycetes</taxon>
        <taxon>Saprolegniales</taxon>
        <taxon>Saprolegniaceae</taxon>
        <taxon>Saprolegnia</taxon>
    </lineage>
</organism>
<dbReference type="EMBL" id="JH767207">
    <property type="protein sequence ID" value="EQC27522.1"/>
    <property type="molecule type" value="Genomic_DNA"/>
</dbReference>
<keyword evidence="3" id="KW-1185">Reference proteome</keyword>
<feature type="region of interest" description="Disordered" evidence="1">
    <location>
        <begin position="11"/>
        <end position="47"/>
    </location>
</feature>
<protein>
    <submittedName>
        <fullName evidence="2">Uncharacterized protein</fullName>
    </submittedName>
</protein>
<dbReference type="OMA" id="EACFEIS"/>
<gene>
    <name evidence="2" type="ORF">SDRG_14722</name>
</gene>
<accession>T0RD78</accession>
<dbReference type="VEuPathDB" id="FungiDB:SDRG_14722"/>
<dbReference type="RefSeq" id="XP_008619096.1">
    <property type="nucleotide sequence ID" value="XM_008620874.1"/>
</dbReference>